<feature type="active site" description="Proton donor" evidence="6">
    <location>
        <position position="530"/>
    </location>
</feature>
<keyword evidence="4 5" id="KW-0326">Glycosidase</keyword>
<name>A0A1X7PEZ5_9MICO</name>
<evidence type="ECO:0000256" key="4">
    <source>
        <dbReference type="ARBA" id="ARBA00023295"/>
    </source>
</evidence>
<evidence type="ECO:0000256" key="5">
    <source>
        <dbReference type="PIRNR" id="PIRNR005536"/>
    </source>
</evidence>
<dbReference type="InterPro" id="IPR017853">
    <property type="entry name" value="GH"/>
</dbReference>
<dbReference type="Proteomes" id="UP000193711">
    <property type="component" value="Unassembled WGS sequence"/>
</dbReference>
<feature type="binding site" evidence="7">
    <location>
        <position position="429"/>
    </location>
    <ligand>
        <name>substrate</name>
    </ligand>
</feature>
<dbReference type="PIRSF" id="PIRSF005536">
    <property type="entry name" value="Agal"/>
    <property type="match status" value="1"/>
</dbReference>
<dbReference type="Gene3D" id="2.60.40.1180">
    <property type="entry name" value="Golgi alpha-mannosidase II"/>
    <property type="match status" value="1"/>
</dbReference>
<dbReference type="Gene3D" id="3.20.20.70">
    <property type="entry name" value="Aldolase class I"/>
    <property type="match status" value="1"/>
</dbReference>
<evidence type="ECO:0000256" key="6">
    <source>
        <dbReference type="PIRSR" id="PIRSR005536-1"/>
    </source>
</evidence>
<reference evidence="11" key="1">
    <citation type="submission" date="2017-04" db="EMBL/GenBank/DDBJ databases">
        <authorList>
            <person name="Varghese N."/>
            <person name="Submissions S."/>
        </authorList>
    </citation>
    <scope>NUCLEOTIDE SEQUENCE [LARGE SCALE GENOMIC DNA]</scope>
    <source>
        <strain evidence="11">VKM Ac-2121</strain>
    </source>
</reference>
<feature type="binding site" evidence="7">
    <location>
        <begin position="462"/>
        <end position="466"/>
    </location>
    <ligand>
        <name>substrate</name>
    </ligand>
</feature>
<keyword evidence="3 5" id="KW-0378">Hydrolase</keyword>
<protein>
    <recommendedName>
        <fullName evidence="2 5">Alpha-galactosidase</fullName>
        <ecNumber evidence="2 5">3.2.1.22</ecNumber>
    </recommendedName>
</protein>
<evidence type="ECO:0000259" key="9">
    <source>
        <dbReference type="Pfam" id="PF16875"/>
    </source>
</evidence>
<evidence type="ECO:0000256" key="1">
    <source>
        <dbReference type="ARBA" id="ARBA00001255"/>
    </source>
</evidence>
<feature type="binding site" evidence="7">
    <location>
        <position position="508"/>
    </location>
    <ligand>
        <name>substrate</name>
    </ligand>
</feature>
<sequence>MTPPRQEEPSIAPTTAPRLVRLAAGGVSVIVEIPRDSLPRIVHWGADAGDLADDELRDFARAVDGPNAANGVDVAPKVALVPEAWTGWTGTPGLRGHRLGEGWSPRFVPTSVENDDLPAGGGVLVVESIDQATDLSLTLRLELLATGLLRARAAVTNLAASPYIVDGLDVALPVPGNADELLDFAGRWSKERIPQRSAFQVGARTREGRHGRTGADAAFLLTAGEPGFDFRGGEVWGLHVAFSGNHRSVAERIFTGERLLLGGESLLPGEIVLQQDETYTAPWIYGVYGVGLDDAAARVHGHLRARDTHPTSPRPVVMNVWEAVYFDHDLDRLTGLADLAAQVGVERFVLDDGWFGARRDDTAGLGDWVLAEEVWGGGRFRALVDHVQSLGMQFGLWVEPEMVNLDSDLARAHPEWLLQVAGRLPVEARHQQVLDLTHEGAFRHVRHSISALVREYGISFLKWDHNRDLIDAGSTRTGRPGVHEQTLATYRLLDELRATLPGLEIESCSSGGARVDLEILERTDRVWASDCIDAHERQHIQRWTQQLLPPELVGSHVGSLQAHTTGRRLDLDFRAATALFGHFGIEWDLGAATEQEREALAEWVALYKRHRSLLHAGTVIRDSSEDDALWLHGAVSADRHEALYAVTLLERTVTWPARRIRLPGLDAGTRYRVTPAGPGAQAPFDARVHPAWWSAEGVTLRGALLGTIGIEVPALDPDHSALVHVTAVR</sequence>
<evidence type="ECO:0000313" key="11">
    <source>
        <dbReference type="Proteomes" id="UP000193711"/>
    </source>
</evidence>
<comment type="catalytic activity">
    <reaction evidence="1 5">
        <text>Hydrolysis of terminal, non-reducing alpha-D-galactose residues in alpha-D-galactosides, including galactose oligosaccharides, galactomannans and galactolipids.</text>
        <dbReference type="EC" id="3.2.1.22"/>
    </reaction>
</comment>
<feature type="domain" description="Glycosyl hydrolase family 36 C-terminal" evidence="8">
    <location>
        <begin position="634"/>
        <end position="724"/>
    </location>
</feature>
<dbReference type="FunFam" id="3.20.20.70:FF:000118">
    <property type="entry name" value="Alpha-galactosidase"/>
    <property type="match status" value="1"/>
</dbReference>
<dbReference type="Pfam" id="PF16875">
    <property type="entry name" value="Glyco_hydro_36N"/>
    <property type="match status" value="1"/>
</dbReference>
<dbReference type="PANTHER" id="PTHR43053">
    <property type="entry name" value="GLYCOSIDASE FAMILY 31"/>
    <property type="match status" value="1"/>
</dbReference>
<evidence type="ECO:0000313" key="10">
    <source>
        <dbReference type="EMBL" id="SMH49038.1"/>
    </source>
</evidence>
<dbReference type="InterPro" id="IPR000111">
    <property type="entry name" value="Glyco_hydro_27/36_CS"/>
</dbReference>
<dbReference type="CDD" id="cd14791">
    <property type="entry name" value="GH36"/>
    <property type="match status" value="1"/>
</dbReference>
<keyword evidence="11" id="KW-1185">Reference proteome</keyword>
<dbReference type="EC" id="3.2.1.22" evidence="2 5"/>
<evidence type="ECO:0000256" key="7">
    <source>
        <dbReference type="PIRSR" id="PIRSR005536-2"/>
    </source>
</evidence>
<feature type="binding site" evidence="7">
    <location>
        <position position="188"/>
    </location>
    <ligand>
        <name>substrate</name>
    </ligand>
</feature>
<dbReference type="RefSeq" id="WP_085477863.1">
    <property type="nucleotide sequence ID" value="NZ_FXBM01000003.1"/>
</dbReference>
<proteinExistence type="inferred from homology"/>
<dbReference type="EMBL" id="FXBM01000003">
    <property type="protein sequence ID" value="SMH49038.1"/>
    <property type="molecule type" value="Genomic_DNA"/>
</dbReference>
<dbReference type="InterPro" id="IPR002252">
    <property type="entry name" value="Glyco_hydro_36"/>
</dbReference>
<feature type="binding site" evidence="7">
    <location>
        <begin position="351"/>
        <end position="352"/>
    </location>
    <ligand>
        <name>substrate</name>
    </ligand>
</feature>
<dbReference type="PROSITE" id="PS00512">
    <property type="entry name" value="ALPHA_GALACTOSIDASE"/>
    <property type="match status" value="1"/>
</dbReference>
<evidence type="ECO:0000256" key="2">
    <source>
        <dbReference type="ARBA" id="ARBA00012755"/>
    </source>
</evidence>
<dbReference type="OrthoDB" id="9758822at2"/>
<evidence type="ECO:0000256" key="3">
    <source>
        <dbReference type="ARBA" id="ARBA00022801"/>
    </source>
</evidence>
<feature type="active site" description="Nucleophile" evidence="6">
    <location>
        <position position="464"/>
    </location>
</feature>
<dbReference type="InterPro" id="IPR050985">
    <property type="entry name" value="Alpha-glycosidase_related"/>
</dbReference>
<evidence type="ECO:0000259" key="8">
    <source>
        <dbReference type="Pfam" id="PF16874"/>
    </source>
</evidence>
<dbReference type="InterPro" id="IPR031705">
    <property type="entry name" value="Glyco_hydro_36_C"/>
</dbReference>
<accession>A0A1X7PEZ5</accession>
<dbReference type="InterPro" id="IPR038417">
    <property type="entry name" value="Alpga-gal_N_sf"/>
</dbReference>
<dbReference type="PANTHER" id="PTHR43053:SF3">
    <property type="entry name" value="ALPHA-GALACTOSIDASE C-RELATED"/>
    <property type="match status" value="1"/>
</dbReference>
<dbReference type="STRING" id="1891671.SAMN06295885_3198"/>
<dbReference type="InterPro" id="IPR013785">
    <property type="entry name" value="Aldolase_TIM"/>
</dbReference>
<dbReference type="Gene3D" id="2.70.98.60">
    <property type="entry name" value="alpha-galactosidase from lactobacil brevis"/>
    <property type="match status" value="1"/>
</dbReference>
<dbReference type="AlphaFoldDB" id="A0A1X7PEZ5"/>
<feature type="binding site" evidence="7">
    <location>
        <position position="530"/>
    </location>
    <ligand>
        <name>substrate</name>
    </ligand>
</feature>
<dbReference type="Pfam" id="PF16874">
    <property type="entry name" value="Glyco_hydro_36C"/>
    <property type="match status" value="1"/>
</dbReference>
<dbReference type="PRINTS" id="PR00743">
    <property type="entry name" value="GLHYDRLASE36"/>
</dbReference>
<dbReference type="InterPro" id="IPR031704">
    <property type="entry name" value="Glyco_hydro_36_N"/>
</dbReference>
<comment type="similarity">
    <text evidence="5">Belongs to the glycosyl hydrolase.</text>
</comment>
<dbReference type="InterPro" id="IPR013780">
    <property type="entry name" value="Glyco_hydro_b"/>
</dbReference>
<dbReference type="GO" id="GO:0016052">
    <property type="term" value="P:carbohydrate catabolic process"/>
    <property type="evidence" value="ECO:0007669"/>
    <property type="project" value="InterPro"/>
</dbReference>
<dbReference type="Pfam" id="PF02065">
    <property type="entry name" value="Melibiase"/>
    <property type="match status" value="1"/>
</dbReference>
<feature type="domain" description="Glycosyl hydrolase family 36 N-terminal" evidence="9">
    <location>
        <begin position="38"/>
        <end position="273"/>
    </location>
</feature>
<gene>
    <name evidence="10" type="ORF">SAMN06295885_3198</name>
</gene>
<organism evidence="10 11">
    <name type="scientific">Rathayibacter oskolensis</name>
    <dbReference type="NCBI Taxonomy" id="1891671"/>
    <lineage>
        <taxon>Bacteria</taxon>
        <taxon>Bacillati</taxon>
        <taxon>Actinomycetota</taxon>
        <taxon>Actinomycetes</taxon>
        <taxon>Micrococcales</taxon>
        <taxon>Microbacteriaceae</taxon>
        <taxon>Rathayibacter</taxon>
    </lineage>
</organism>
<dbReference type="GO" id="GO:0004557">
    <property type="term" value="F:alpha-galactosidase activity"/>
    <property type="evidence" value="ECO:0007669"/>
    <property type="project" value="UniProtKB-UniRule"/>
</dbReference>
<dbReference type="SUPFAM" id="SSF51445">
    <property type="entry name" value="(Trans)glycosidases"/>
    <property type="match status" value="1"/>
</dbReference>